<evidence type="ECO:0000313" key="2">
    <source>
        <dbReference type="EMBL" id="GEQ97399.1"/>
    </source>
</evidence>
<keyword evidence="1" id="KW-0732">Signal</keyword>
<dbReference type="Gene3D" id="3.40.50.1820">
    <property type="entry name" value="alpha/beta hydrolase"/>
    <property type="match status" value="1"/>
</dbReference>
<dbReference type="AlphaFoldDB" id="A0A5A7MR96"/>
<name>A0A5A7MR96_9PROT</name>
<accession>A0A5A7MR96</accession>
<dbReference type="Proteomes" id="UP000322084">
    <property type="component" value="Unassembled WGS sequence"/>
</dbReference>
<feature type="chain" id="PRO_5022939971" description="Lipase" evidence="1">
    <location>
        <begin position="17"/>
        <end position="327"/>
    </location>
</feature>
<proteinExistence type="predicted"/>
<sequence>MLAGLYFGLLASAASAAPCLIFLHGKQTDTGTYSSWAAARNYWVNGSDDFVREATRNFATSYYVVGYNGTRPFWDPDAAGEAAAEIINATNGVADGGGNRCASSWSQGGSFWVIAHSMGGTVMDFILGNAQPSDPNFNLNGSYDVVAQRLGLVVSVGGAHRGSQGADAVCGDASSLCNFVASFIQDCDDATFWLRSSDDVQVRTFSNAPARNVYLTGGYEAIFGASACLTGEDDGVVQYASIFACGGNADASYNNSTVCGNSFKQEASGFINLDAAHENHSDERDASDADDRRQIPDGIWTCNGTSCAPDTVVASGMTTASFISSLY</sequence>
<feature type="signal peptide" evidence="1">
    <location>
        <begin position="1"/>
        <end position="16"/>
    </location>
</feature>
<evidence type="ECO:0000313" key="3">
    <source>
        <dbReference type="Proteomes" id="UP000322084"/>
    </source>
</evidence>
<reference evidence="2 3" key="1">
    <citation type="submission" date="2019-09" db="EMBL/GenBank/DDBJ databases">
        <title>NBRP : Genome information of microbial organism related human and environment.</title>
        <authorList>
            <person name="Hattori M."/>
            <person name="Oshima K."/>
            <person name="Inaba H."/>
            <person name="Suda W."/>
            <person name="Sakamoto M."/>
            <person name="Iino T."/>
            <person name="Kitahara M."/>
            <person name="Oshida Y."/>
            <person name="Iida T."/>
            <person name="Kudo T."/>
            <person name="Itoh T."/>
            <person name="Ohkuma M."/>
        </authorList>
    </citation>
    <scope>NUCLEOTIDE SEQUENCE [LARGE SCALE GENOMIC DNA]</scope>
    <source>
        <strain evidence="2 3">Hi-2</strain>
    </source>
</reference>
<comment type="caution">
    <text evidence="2">The sequence shown here is derived from an EMBL/GenBank/DDBJ whole genome shotgun (WGS) entry which is preliminary data.</text>
</comment>
<organism evidence="2 3">
    <name type="scientific">Iodidimonas gelatinilytica</name>
    <dbReference type="NCBI Taxonomy" id="1236966"/>
    <lineage>
        <taxon>Bacteria</taxon>
        <taxon>Pseudomonadati</taxon>
        <taxon>Pseudomonadota</taxon>
        <taxon>Alphaproteobacteria</taxon>
        <taxon>Iodidimonadales</taxon>
        <taxon>Iodidimonadaceae</taxon>
        <taxon>Iodidimonas</taxon>
    </lineage>
</organism>
<gene>
    <name evidence="2" type="ORF">JCM17844_10360</name>
</gene>
<dbReference type="SUPFAM" id="SSF53474">
    <property type="entry name" value="alpha/beta-Hydrolases"/>
    <property type="match status" value="1"/>
</dbReference>
<dbReference type="InterPro" id="IPR029058">
    <property type="entry name" value="AB_hydrolase_fold"/>
</dbReference>
<dbReference type="EMBL" id="BKCL01000002">
    <property type="protein sequence ID" value="GEQ97399.1"/>
    <property type="molecule type" value="Genomic_DNA"/>
</dbReference>
<evidence type="ECO:0008006" key="4">
    <source>
        <dbReference type="Google" id="ProtNLM"/>
    </source>
</evidence>
<protein>
    <recommendedName>
        <fullName evidence="4">Lipase</fullName>
    </recommendedName>
</protein>
<evidence type="ECO:0000256" key="1">
    <source>
        <dbReference type="SAM" id="SignalP"/>
    </source>
</evidence>